<feature type="transmembrane region" description="Helical" evidence="1">
    <location>
        <begin position="65"/>
        <end position="93"/>
    </location>
</feature>
<organism evidence="3 4">
    <name type="scientific">Caenorhabditis briggsae</name>
    <dbReference type="NCBI Taxonomy" id="6238"/>
    <lineage>
        <taxon>Eukaryota</taxon>
        <taxon>Metazoa</taxon>
        <taxon>Ecdysozoa</taxon>
        <taxon>Nematoda</taxon>
        <taxon>Chromadorea</taxon>
        <taxon>Rhabditida</taxon>
        <taxon>Rhabditina</taxon>
        <taxon>Rhabditomorpha</taxon>
        <taxon>Rhabditoidea</taxon>
        <taxon>Rhabditidae</taxon>
        <taxon>Peloderinae</taxon>
        <taxon>Caenorhabditis</taxon>
    </lineage>
</organism>
<dbReference type="Proteomes" id="UP000827892">
    <property type="component" value="Chromosome X"/>
</dbReference>
<name>A0AAE9CUX0_CAEBR</name>
<feature type="chain" id="PRO_5041971150" evidence="2">
    <location>
        <begin position="19"/>
        <end position="125"/>
    </location>
</feature>
<evidence type="ECO:0000256" key="1">
    <source>
        <dbReference type="SAM" id="Phobius"/>
    </source>
</evidence>
<keyword evidence="1" id="KW-0472">Membrane</keyword>
<evidence type="ECO:0000313" key="3">
    <source>
        <dbReference type="EMBL" id="ULT82074.1"/>
    </source>
</evidence>
<keyword evidence="1" id="KW-0812">Transmembrane</keyword>
<accession>A0AAE9CUX0</accession>
<sequence length="125" mass="14348">MMFKIGLILVFTAASVLGIDVHNITEENITETGMYETETNGTTGLLETIKSQTPDYYKTPEKINWIVQIIVLLELIFICFLLLAFAVCMFYLCAYIIRSNIRRVCLTVLRCRTRTPVVQDVSIRF</sequence>
<keyword evidence="1" id="KW-1133">Transmembrane helix</keyword>
<gene>
    <name evidence="3" type="ORF">L3Y34_011796</name>
</gene>
<evidence type="ECO:0000313" key="4">
    <source>
        <dbReference type="Proteomes" id="UP000827892"/>
    </source>
</evidence>
<feature type="signal peptide" evidence="2">
    <location>
        <begin position="1"/>
        <end position="18"/>
    </location>
</feature>
<dbReference type="AlphaFoldDB" id="A0AAE9CUX0"/>
<reference evidence="3 4" key="1">
    <citation type="submission" date="2022-05" db="EMBL/GenBank/DDBJ databases">
        <title>Chromosome-level reference genomes for two strains of Caenorhabditis briggsae: an improved platform for comparative genomics.</title>
        <authorList>
            <person name="Stevens L."/>
            <person name="Andersen E.C."/>
        </authorList>
    </citation>
    <scope>NUCLEOTIDE SEQUENCE [LARGE SCALE GENOMIC DNA]</scope>
    <source>
        <strain evidence="3">QX1410_ONT</strain>
        <tissue evidence="3">Whole-organism</tissue>
    </source>
</reference>
<evidence type="ECO:0000256" key="2">
    <source>
        <dbReference type="SAM" id="SignalP"/>
    </source>
</evidence>
<dbReference type="EMBL" id="CP090896">
    <property type="protein sequence ID" value="ULT82074.1"/>
    <property type="molecule type" value="Genomic_DNA"/>
</dbReference>
<proteinExistence type="predicted"/>
<protein>
    <submittedName>
        <fullName evidence="3">Uncharacterized protein</fullName>
    </submittedName>
</protein>
<keyword evidence="2" id="KW-0732">Signal</keyword>